<organism evidence="2 4">
    <name type="scientific">Leyella lascolaii</name>
    <dbReference type="NCBI Taxonomy" id="1776379"/>
    <lineage>
        <taxon>Bacteria</taxon>
        <taxon>Pseudomonadati</taxon>
        <taxon>Bacteroidota</taxon>
        <taxon>Bacteroidia</taxon>
        <taxon>Bacteroidales</taxon>
        <taxon>Prevotellaceae</taxon>
        <taxon>Leyella</taxon>
    </lineage>
</organism>
<keyword evidence="3" id="KW-1185">Reference proteome</keyword>
<sequence>MIEIISRLSLSALNEGDTSYREYTLKQTSDNLNTHHYSYYRC</sequence>
<evidence type="ECO:0000313" key="2">
    <source>
        <dbReference type="EMBL" id="MDN0025983.1"/>
    </source>
</evidence>
<dbReference type="Proteomes" id="UP001168478">
    <property type="component" value="Unassembled WGS sequence"/>
</dbReference>
<dbReference type="RefSeq" id="WP_262503283.1">
    <property type="nucleotide sequence ID" value="NZ_JAUEIE010000010.1"/>
</dbReference>
<evidence type="ECO:0000313" key="1">
    <source>
        <dbReference type="EMBL" id="MDN0023341.1"/>
    </source>
</evidence>
<comment type="caution">
    <text evidence="2">The sequence shown here is derived from an EMBL/GenBank/DDBJ whole genome shotgun (WGS) entry which is preliminary data.</text>
</comment>
<dbReference type="Proteomes" id="UP001167831">
    <property type="component" value="Unassembled WGS sequence"/>
</dbReference>
<name>A0AAW7JJE3_9BACT</name>
<evidence type="ECO:0000313" key="4">
    <source>
        <dbReference type="Proteomes" id="UP001168478"/>
    </source>
</evidence>
<gene>
    <name evidence="1" type="ORF">QVN81_09950</name>
    <name evidence="2" type="ORF">QVN84_10700</name>
</gene>
<evidence type="ECO:0000313" key="3">
    <source>
        <dbReference type="Proteomes" id="UP001167831"/>
    </source>
</evidence>
<reference evidence="2" key="1">
    <citation type="submission" date="2023-06" db="EMBL/GenBank/DDBJ databases">
        <authorList>
            <person name="Zeman M."/>
            <person name="Kubasova T."/>
            <person name="Jahodarova E."/>
            <person name="Nykrynova M."/>
            <person name="Rychlik I."/>
        </authorList>
    </citation>
    <scope>NUCLEOTIDE SEQUENCE</scope>
    <source>
        <strain evidence="2">ET15</strain>
        <strain evidence="1">ET37</strain>
    </source>
</reference>
<accession>A0AAW7JJE3</accession>
<dbReference type="EMBL" id="JAUEIE010000010">
    <property type="protein sequence ID" value="MDN0023341.1"/>
    <property type="molecule type" value="Genomic_DNA"/>
</dbReference>
<reference evidence="2" key="2">
    <citation type="submission" date="2023-08" db="EMBL/GenBank/DDBJ databases">
        <title>Identification and characterization of horizontal gene transfer across gut microbiota members of farm animals based on homology search.</title>
        <authorList>
            <person name="Schwarzerova J."/>
            <person name="Nykrynova M."/>
            <person name="Jureckova K."/>
            <person name="Cejkova D."/>
            <person name="Rychlik I."/>
        </authorList>
    </citation>
    <scope>NUCLEOTIDE SEQUENCE</scope>
    <source>
        <strain evidence="2">ET15</strain>
        <strain evidence="1">ET37</strain>
    </source>
</reference>
<dbReference type="AlphaFoldDB" id="A0AAW7JJE3"/>
<dbReference type="EMBL" id="JAUEIF010000010">
    <property type="protein sequence ID" value="MDN0025983.1"/>
    <property type="molecule type" value="Genomic_DNA"/>
</dbReference>
<proteinExistence type="predicted"/>
<protein>
    <submittedName>
        <fullName evidence="2">Uncharacterized protein</fullName>
    </submittedName>
</protein>